<proteinExistence type="predicted"/>
<dbReference type="InterPro" id="IPR013083">
    <property type="entry name" value="Znf_RING/FYVE/PHD"/>
</dbReference>
<dbReference type="GO" id="GO:0008270">
    <property type="term" value="F:zinc ion binding"/>
    <property type="evidence" value="ECO:0007669"/>
    <property type="project" value="UniProtKB-KW"/>
</dbReference>
<comment type="caution">
    <text evidence="5">The sequence shown here is derived from an EMBL/GenBank/DDBJ whole genome shotgun (WGS) entry which is preliminary data.</text>
</comment>
<accession>A0A8E0RYD8</accession>
<keyword evidence="3" id="KW-0862">Zinc</keyword>
<gene>
    <name evidence="5" type="ORF">FBUS_06124</name>
</gene>
<dbReference type="InterPro" id="IPR011011">
    <property type="entry name" value="Znf_FYVE_PHD"/>
</dbReference>
<protein>
    <submittedName>
        <fullName evidence="5">Spectrin beta</fullName>
    </submittedName>
</protein>
<dbReference type="OrthoDB" id="166134at2759"/>
<dbReference type="SMART" id="SM00064">
    <property type="entry name" value="FYVE"/>
    <property type="match status" value="1"/>
</dbReference>
<dbReference type="InterPro" id="IPR000306">
    <property type="entry name" value="Znf_FYVE"/>
</dbReference>
<evidence type="ECO:0000256" key="3">
    <source>
        <dbReference type="ARBA" id="ARBA00022833"/>
    </source>
</evidence>
<name>A0A8E0RYD8_9TREM</name>
<keyword evidence="6" id="KW-1185">Reference proteome</keyword>
<organism evidence="5 6">
    <name type="scientific">Fasciolopsis buskii</name>
    <dbReference type="NCBI Taxonomy" id="27845"/>
    <lineage>
        <taxon>Eukaryota</taxon>
        <taxon>Metazoa</taxon>
        <taxon>Spiralia</taxon>
        <taxon>Lophotrochozoa</taxon>
        <taxon>Platyhelminthes</taxon>
        <taxon>Trematoda</taxon>
        <taxon>Digenea</taxon>
        <taxon>Plagiorchiida</taxon>
        <taxon>Echinostomata</taxon>
        <taxon>Echinostomatoidea</taxon>
        <taxon>Fasciolidae</taxon>
        <taxon>Fasciolopsis</taxon>
    </lineage>
</organism>
<dbReference type="Proteomes" id="UP000728185">
    <property type="component" value="Unassembled WGS sequence"/>
</dbReference>
<evidence type="ECO:0000313" key="5">
    <source>
        <dbReference type="EMBL" id="KAA0191326.1"/>
    </source>
</evidence>
<evidence type="ECO:0000256" key="2">
    <source>
        <dbReference type="ARBA" id="ARBA00022771"/>
    </source>
</evidence>
<reference evidence="5" key="1">
    <citation type="submission" date="2019-05" db="EMBL/GenBank/DDBJ databases">
        <title>Annotation for the trematode Fasciolopsis buski.</title>
        <authorList>
            <person name="Choi Y.-J."/>
        </authorList>
    </citation>
    <scope>NUCLEOTIDE SEQUENCE</scope>
    <source>
        <strain evidence="5">HT</strain>
        <tissue evidence="5">Whole worm</tissue>
    </source>
</reference>
<feature type="domain" description="C2H2-type" evidence="4">
    <location>
        <begin position="15"/>
        <end position="36"/>
    </location>
</feature>
<sequence>MTHTVSEPIIEGFICPNCMKSFGTAELLKFHFDSDHKHGDHVGHYRNSHQTGINLSIRRSDSVPLSLAFYDQEVSAQPFDFTRYRRCRASRDALEANSLLIRLEKLLNCNCKSADERREYEQSVVPWIDVKVDLCPSCGGAFGLGMELAFPALEEKADQSSFPLQASSDVKRFQLVAQKSKQKLTEFTNAILDYNPVFRRRHHCRLCGHVLCADCSFFLSKDSGMRILELVNTSNLTSLSCNVPISCVEQEGITHKPVFFKSVEISRPLLDMDRDTTKEYLLRICGVCKDLLGRKLDRLEVRLQPSPLVYMHEELKKHMNKVNESLPVYTEMAESLHTGEQKYALEVARNMRHDLLESLQNIDFLRRKFESLVSEAVGQEGVKRSGPLNLASVRLARTIAQMARQFLQTNLPPLRALPTVQQYDSLAAQRKDELTARWEEEDRVLAQLESQVTTTAGYMRATEPNYLTPIDQSNVDKLAQLASAMDQVSSRLMSALSRNDPDEARRCNSELSRLEHEFQTLSAVVQRSAN</sequence>
<dbReference type="EMBL" id="LUCM01006404">
    <property type="protein sequence ID" value="KAA0191326.1"/>
    <property type="molecule type" value="Genomic_DNA"/>
</dbReference>
<dbReference type="Gene3D" id="3.30.40.10">
    <property type="entry name" value="Zinc/RING finger domain, C3HC4 (zinc finger)"/>
    <property type="match status" value="1"/>
</dbReference>
<dbReference type="InterPro" id="IPR013087">
    <property type="entry name" value="Znf_C2H2_type"/>
</dbReference>
<dbReference type="SUPFAM" id="SSF57903">
    <property type="entry name" value="FYVE/PHD zinc finger"/>
    <property type="match status" value="1"/>
</dbReference>
<evidence type="ECO:0000256" key="1">
    <source>
        <dbReference type="ARBA" id="ARBA00022723"/>
    </source>
</evidence>
<dbReference type="PROSITE" id="PS00028">
    <property type="entry name" value="ZINC_FINGER_C2H2_1"/>
    <property type="match status" value="1"/>
</dbReference>
<keyword evidence="1" id="KW-0479">Metal-binding</keyword>
<evidence type="ECO:0000313" key="6">
    <source>
        <dbReference type="Proteomes" id="UP000728185"/>
    </source>
</evidence>
<dbReference type="AlphaFoldDB" id="A0A8E0RYD8"/>
<keyword evidence="2" id="KW-0863">Zinc-finger</keyword>
<evidence type="ECO:0000259" key="4">
    <source>
        <dbReference type="PROSITE" id="PS00028"/>
    </source>
</evidence>